<proteinExistence type="predicted"/>
<keyword evidence="2" id="KW-1185">Reference proteome</keyword>
<evidence type="ECO:0000313" key="1">
    <source>
        <dbReference type="EnsemblMetazoa" id="tetur26g00850.1"/>
    </source>
</evidence>
<dbReference type="AlphaFoldDB" id="T1KXP0"/>
<protein>
    <submittedName>
        <fullName evidence="1">Uncharacterized protein</fullName>
    </submittedName>
</protein>
<dbReference type="HOGENOM" id="CLU_2852547_0_0_1"/>
<reference evidence="1" key="2">
    <citation type="submission" date="2015-06" db="UniProtKB">
        <authorList>
            <consortium name="EnsemblMetazoa"/>
        </authorList>
    </citation>
    <scope>IDENTIFICATION</scope>
</reference>
<dbReference type="EnsemblMetazoa" id="tetur26g00850.1">
    <property type="protein sequence ID" value="tetur26g00850.1"/>
    <property type="gene ID" value="tetur26g00850"/>
</dbReference>
<reference evidence="2" key="1">
    <citation type="submission" date="2011-08" db="EMBL/GenBank/DDBJ databases">
        <authorList>
            <person name="Rombauts S."/>
        </authorList>
    </citation>
    <scope>NUCLEOTIDE SEQUENCE</scope>
    <source>
        <strain evidence="2">London</strain>
    </source>
</reference>
<organism evidence="1 2">
    <name type="scientific">Tetranychus urticae</name>
    <name type="common">Two-spotted spider mite</name>
    <dbReference type="NCBI Taxonomy" id="32264"/>
    <lineage>
        <taxon>Eukaryota</taxon>
        <taxon>Metazoa</taxon>
        <taxon>Ecdysozoa</taxon>
        <taxon>Arthropoda</taxon>
        <taxon>Chelicerata</taxon>
        <taxon>Arachnida</taxon>
        <taxon>Acari</taxon>
        <taxon>Acariformes</taxon>
        <taxon>Trombidiformes</taxon>
        <taxon>Prostigmata</taxon>
        <taxon>Eleutherengona</taxon>
        <taxon>Raphignathae</taxon>
        <taxon>Tetranychoidea</taxon>
        <taxon>Tetranychidae</taxon>
        <taxon>Tetranychus</taxon>
    </lineage>
</organism>
<name>T1KXP0_TETUR</name>
<sequence>MSRRQQRQVDKAGINPSNLLLQFTVPLLRDYFVPLPSWNHLDFIYGKDIYTYVHQEILKILQSTY</sequence>
<dbReference type="InterPro" id="IPR029058">
    <property type="entry name" value="AB_hydrolase_fold"/>
</dbReference>
<dbReference type="Gene3D" id="3.40.50.1820">
    <property type="entry name" value="alpha/beta hydrolase"/>
    <property type="match status" value="1"/>
</dbReference>
<dbReference type="Proteomes" id="UP000015104">
    <property type="component" value="Unassembled WGS sequence"/>
</dbReference>
<dbReference type="EMBL" id="CAEY01000696">
    <property type="status" value="NOT_ANNOTATED_CDS"/>
    <property type="molecule type" value="Genomic_DNA"/>
</dbReference>
<accession>T1KXP0</accession>
<evidence type="ECO:0000313" key="2">
    <source>
        <dbReference type="Proteomes" id="UP000015104"/>
    </source>
</evidence>